<comment type="caution">
    <text evidence="13">The sequence shown here is derived from an EMBL/GenBank/DDBJ whole genome shotgun (WGS) entry which is preliminary data.</text>
</comment>
<dbReference type="InterPro" id="IPR050374">
    <property type="entry name" value="RRT5_SRSF_SR"/>
</dbReference>
<dbReference type="GO" id="GO:0006397">
    <property type="term" value="P:mRNA processing"/>
    <property type="evidence" value="ECO:0007669"/>
    <property type="project" value="UniProtKB-KW"/>
</dbReference>
<feature type="region of interest" description="Disordered" evidence="11">
    <location>
        <begin position="128"/>
        <end position="157"/>
    </location>
</feature>
<evidence type="ECO:0000256" key="2">
    <source>
        <dbReference type="ARBA" id="ARBA00010269"/>
    </source>
</evidence>
<dbReference type="GO" id="GO:0005737">
    <property type="term" value="C:cytoplasm"/>
    <property type="evidence" value="ECO:0007669"/>
    <property type="project" value="TreeGrafter"/>
</dbReference>
<evidence type="ECO:0000313" key="13">
    <source>
        <dbReference type="EMBL" id="CAG7723608.1"/>
    </source>
</evidence>
<dbReference type="PANTHER" id="PTHR23003">
    <property type="entry name" value="RNA RECOGNITION MOTIF RRM DOMAIN CONTAINING PROTEIN"/>
    <property type="match status" value="1"/>
</dbReference>
<keyword evidence="7 10" id="KW-0694">RNA-binding</keyword>
<dbReference type="GO" id="GO:0003729">
    <property type="term" value="F:mRNA binding"/>
    <property type="evidence" value="ECO:0007669"/>
    <property type="project" value="TreeGrafter"/>
</dbReference>
<evidence type="ECO:0000256" key="3">
    <source>
        <dbReference type="ARBA" id="ARBA00022491"/>
    </source>
</evidence>
<dbReference type="Pfam" id="PF00076">
    <property type="entry name" value="RRM_1"/>
    <property type="match status" value="1"/>
</dbReference>
<accession>A0A8J2JTN6</accession>
<evidence type="ECO:0000256" key="8">
    <source>
        <dbReference type="ARBA" id="ARBA00023187"/>
    </source>
</evidence>
<dbReference type="GO" id="GO:0016607">
    <property type="term" value="C:nuclear speck"/>
    <property type="evidence" value="ECO:0007669"/>
    <property type="project" value="UniProtKB-SubCell"/>
</dbReference>
<feature type="compositionally biased region" description="Polar residues" evidence="11">
    <location>
        <begin position="143"/>
        <end position="157"/>
    </location>
</feature>
<feature type="region of interest" description="Disordered" evidence="11">
    <location>
        <begin position="1"/>
        <end position="34"/>
    </location>
</feature>
<feature type="domain" description="RRM" evidence="12">
    <location>
        <begin position="33"/>
        <end position="106"/>
    </location>
</feature>
<keyword evidence="8" id="KW-0508">mRNA splicing</keyword>
<evidence type="ECO:0000313" key="14">
    <source>
        <dbReference type="Proteomes" id="UP000708208"/>
    </source>
</evidence>
<feature type="compositionally biased region" description="Basic and acidic residues" evidence="11">
    <location>
        <begin position="20"/>
        <end position="34"/>
    </location>
</feature>
<organism evidence="13 14">
    <name type="scientific">Allacma fusca</name>
    <dbReference type="NCBI Taxonomy" id="39272"/>
    <lineage>
        <taxon>Eukaryota</taxon>
        <taxon>Metazoa</taxon>
        <taxon>Ecdysozoa</taxon>
        <taxon>Arthropoda</taxon>
        <taxon>Hexapoda</taxon>
        <taxon>Collembola</taxon>
        <taxon>Symphypleona</taxon>
        <taxon>Sminthuridae</taxon>
        <taxon>Allacma</taxon>
    </lineage>
</organism>
<dbReference type="CDD" id="cd12600">
    <property type="entry name" value="RRM2_SRSF4_like"/>
    <property type="match status" value="1"/>
</dbReference>
<evidence type="ECO:0000256" key="7">
    <source>
        <dbReference type="ARBA" id="ARBA00022884"/>
    </source>
</evidence>
<gene>
    <name evidence="13" type="ORF">AFUS01_LOCUS12685</name>
</gene>
<dbReference type="InterPro" id="IPR000504">
    <property type="entry name" value="RRM_dom"/>
</dbReference>
<dbReference type="OrthoDB" id="1099063at2759"/>
<name>A0A8J2JTN6_9HEXA</name>
<sequence length="157" mass="17259">MPRDRDDRGRSSRGGPPRGSDNRRFGPPSRSEHRVIVENLSSRVSWQDLKDYMRQAGEVTFADAHKQRRNEGVVEFATYSDMKAAIDKLDDTDLNGSRIRLTEDRGRGRGGGGGQSLALAVVPVVVTHGPDPSRGLNKADIQSLRTPENIPSSHSRG</sequence>
<dbReference type="AlphaFoldDB" id="A0A8J2JTN6"/>
<keyword evidence="14" id="KW-1185">Reference proteome</keyword>
<keyword evidence="6" id="KW-0677">Repeat</keyword>
<evidence type="ECO:0000256" key="1">
    <source>
        <dbReference type="ARBA" id="ARBA00004324"/>
    </source>
</evidence>
<evidence type="ECO:0000256" key="11">
    <source>
        <dbReference type="SAM" id="MobiDB-lite"/>
    </source>
</evidence>
<dbReference type="GO" id="GO:0008380">
    <property type="term" value="P:RNA splicing"/>
    <property type="evidence" value="ECO:0007669"/>
    <property type="project" value="UniProtKB-KW"/>
</dbReference>
<keyword evidence="4" id="KW-0597">Phosphoprotein</keyword>
<evidence type="ECO:0000259" key="12">
    <source>
        <dbReference type="PROSITE" id="PS50102"/>
    </source>
</evidence>
<evidence type="ECO:0000256" key="9">
    <source>
        <dbReference type="ARBA" id="ARBA00023242"/>
    </source>
</evidence>
<feature type="compositionally biased region" description="Basic and acidic residues" evidence="11">
    <location>
        <begin position="1"/>
        <end position="10"/>
    </location>
</feature>
<keyword evidence="9" id="KW-0539">Nucleus</keyword>
<evidence type="ECO:0000256" key="5">
    <source>
        <dbReference type="ARBA" id="ARBA00022664"/>
    </source>
</evidence>
<reference evidence="13" key="1">
    <citation type="submission" date="2021-06" db="EMBL/GenBank/DDBJ databases">
        <authorList>
            <person name="Hodson N. C."/>
            <person name="Mongue J. A."/>
            <person name="Jaron S. K."/>
        </authorList>
    </citation>
    <scope>NUCLEOTIDE SEQUENCE</scope>
</reference>
<evidence type="ECO:0000256" key="6">
    <source>
        <dbReference type="ARBA" id="ARBA00022737"/>
    </source>
</evidence>
<comment type="subcellular location">
    <subcellularLocation>
        <location evidence="1">Nucleus speckle</location>
    </subcellularLocation>
</comment>
<dbReference type="PROSITE" id="PS50102">
    <property type="entry name" value="RRM"/>
    <property type="match status" value="1"/>
</dbReference>
<keyword evidence="3" id="KW-0678">Repressor</keyword>
<proteinExistence type="inferred from homology"/>
<dbReference type="FunFam" id="3.30.70.330:FF:000028">
    <property type="entry name" value="Putative serine/arginine-rich splicing factor 4"/>
    <property type="match status" value="1"/>
</dbReference>
<protein>
    <recommendedName>
        <fullName evidence="12">RRM domain-containing protein</fullName>
    </recommendedName>
</protein>
<dbReference type="SMART" id="SM00360">
    <property type="entry name" value="RRM"/>
    <property type="match status" value="1"/>
</dbReference>
<comment type="similarity">
    <text evidence="2">Belongs to the splicing factor SR family.</text>
</comment>
<dbReference type="PANTHER" id="PTHR23003:SF51">
    <property type="entry name" value="SERINE-ARGININE PROTEIN 55"/>
    <property type="match status" value="1"/>
</dbReference>
<evidence type="ECO:0000256" key="10">
    <source>
        <dbReference type="PROSITE-ProRule" id="PRU00176"/>
    </source>
</evidence>
<keyword evidence="5" id="KW-0507">mRNA processing</keyword>
<dbReference type="InterPro" id="IPR047190">
    <property type="entry name" value="RRM2_SRSF4/6"/>
</dbReference>
<dbReference type="Proteomes" id="UP000708208">
    <property type="component" value="Unassembled WGS sequence"/>
</dbReference>
<evidence type="ECO:0000256" key="4">
    <source>
        <dbReference type="ARBA" id="ARBA00022553"/>
    </source>
</evidence>
<dbReference type="EMBL" id="CAJVCH010100823">
    <property type="protein sequence ID" value="CAG7723608.1"/>
    <property type="molecule type" value="Genomic_DNA"/>
</dbReference>